<evidence type="ECO:0000256" key="4">
    <source>
        <dbReference type="SAM" id="Phobius"/>
    </source>
</evidence>
<protein>
    <recommendedName>
        <fullName evidence="6">SRCR domain-containing protein</fullName>
    </recommendedName>
</protein>
<feature type="signal peptide" evidence="5">
    <location>
        <begin position="1"/>
        <end position="21"/>
    </location>
</feature>
<dbReference type="Proteomes" id="UP000507470">
    <property type="component" value="Unassembled WGS sequence"/>
</dbReference>
<dbReference type="GO" id="GO:0016020">
    <property type="term" value="C:membrane"/>
    <property type="evidence" value="ECO:0007669"/>
    <property type="project" value="InterPro"/>
</dbReference>
<dbReference type="OrthoDB" id="6137920at2759"/>
<keyword evidence="4" id="KW-1133">Transmembrane helix</keyword>
<feature type="chain" id="PRO_5026936163" description="SRCR domain-containing protein" evidence="5">
    <location>
        <begin position="22"/>
        <end position="510"/>
    </location>
</feature>
<dbReference type="Pfam" id="PF00530">
    <property type="entry name" value="SRCR"/>
    <property type="match status" value="1"/>
</dbReference>
<evidence type="ECO:0000256" key="5">
    <source>
        <dbReference type="SAM" id="SignalP"/>
    </source>
</evidence>
<keyword evidence="1 2" id="KW-1015">Disulfide bond</keyword>
<evidence type="ECO:0000256" key="3">
    <source>
        <dbReference type="SAM" id="MobiDB-lite"/>
    </source>
</evidence>
<dbReference type="PROSITE" id="PS50287">
    <property type="entry name" value="SRCR_2"/>
    <property type="match status" value="1"/>
</dbReference>
<keyword evidence="4" id="KW-0812">Transmembrane</keyword>
<dbReference type="EMBL" id="CACVKT020007774">
    <property type="protein sequence ID" value="CAC5410569.1"/>
    <property type="molecule type" value="Genomic_DNA"/>
</dbReference>
<gene>
    <name evidence="7" type="ORF">MCOR_43747</name>
</gene>
<evidence type="ECO:0000259" key="6">
    <source>
        <dbReference type="PROSITE" id="PS50287"/>
    </source>
</evidence>
<feature type="compositionally biased region" description="Polar residues" evidence="3">
    <location>
        <begin position="412"/>
        <end position="424"/>
    </location>
</feature>
<name>A0A6J8DR48_MYTCO</name>
<feature type="transmembrane region" description="Helical" evidence="4">
    <location>
        <begin position="347"/>
        <end position="370"/>
    </location>
</feature>
<dbReference type="InterPro" id="IPR001190">
    <property type="entry name" value="SRCR"/>
</dbReference>
<accession>A0A6J8DR48</accession>
<dbReference type="InterPro" id="IPR036772">
    <property type="entry name" value="SRCR-like_dom_sf"/>
</dbReference>
<dbReference type="CDD" id="cd22823">
    <property type="entry name" value="Gal_Rha_Lectin"/>
    <property type="match status" value="1"/>
</dbReference>
<keyword evidence="8" id="KW-1185">Reference proteome</keyword>
<dbReference type="SMART" id="SM00202">
    <property type="entry name" value="SR"/>
    <property type="match status" value="1"/>
</dbReference>
<keyword evidence="5" id="KW-0732">Signal</keyword>
<organism evidence="7 8">
    <name type="scientific">Mytilus coruscus</name>
    <name type="common">Sea mussel</name>
    <dbReference type="NCBI Taxonomy" id="42192"/>
    <lineage>
        <taxon>Eukaryota</taxon>
        <taxon>Metazoa</taxon>
        <taxon>Spiralia</taxon>
        <taxon>Lophotrochozoa</taxon>
        <taxon>Mollusca</taxon>
        <taxon>Bivalvia</taxon>
        <taxon>Autobranchia</taxon>
        <taxon>Pteriomorphia</taxon>
        <taxon>Mytilida</taxon>
        <taxon>Mytiloidea</taxon>
        <taxon>Mytilidae</taxon>
        <taxon>Mytilinae</taxon>
        <taxon>Mytilus</taxon>
    </lineage>
</organism>
<feature type="domain" description="SRCR" evidence="6">
    <location>
        <begin position="213"/>
        <end position="319"/>
    </location>
</feature>
<evidence type="ECO:0000313" key="8">
    <source>
        <dbReference type="Proteomes" id="UP000507470"/>
    </source>
</evidence>
<sequence>MVKIWIYFTCEILVLAQATEGLNVTLCEDSVQKFAKVSCPENKTISRKSIMYGEFPCQDANNRVICYSNINTFFNDNCLGKNNCTLPIDLLSNNSCQRSPKRVKVYFECSRGWWWKNRHPDPVKTCANSLADVHCSSKYHIHFKNAMIYHTTSSCDEIKTDCAKDRLEYFCNEKRMCISDKTNNSCLYHKRFASIHFACIDRSLKTTTIIATRNLTSENVEKYDFSLDDDHRVVIHQNSHNQTYHLCSHGWDDNDAAVFCNNLNGTWIGNSTVVNKLFDIPIAPYSLHCDGLEVSLFECNYTEDATSCNTTKVAGAVCCQGTDKLGKCVTNILPQKVSSEKSGSSTLGIAVGIPVAIIVVVCVIVVIAFIRRRYVSKDSNRKFSNFMSQNTDDDYIGQQNIALPQYPPNKKVPNSQVTDNITNTTKKEDGQDYSYPCKDTQSPYGLSEEGVYDKTNERRHVVNDADEYSRAVDTVYDSAEQNTKQDRKEETYDHVVGQKTEDFYDKITRT</sequence>
<feature type="disulfide bond" evidence="2">
    <location>
        <begin position="289"/>
        <end position="299"/>
    </location>
</feature>
<evidence type="ECO:0000256" key="1">
    <source>
        <dbReference type="ARBA" id="ARBA00023157"/>
    </source>
</evidence>
<dbReference type="SUPFAM" id="SSF56487">
    <property type="entry name" value="SRCR-like"/>
    <property type="match status" value="1"/>
</dbReference>
<evidence type="ECO:0000313" key="7">
    <source>
        <dbReference type="EMBL" id="CAC5410569.1"/>
    </source>
</evidence>
<keyword evidence="4" id="KW-0472">Membrane</keyword>
<dbReference type="AlphaFoldDB" id="A0A6J8DR48"/>
<reference evidence="7 8" key="1">
    <citation type="submission" date="2020-06" db="EMBL/GenBank/DDBJ databases">
        <authorList>
            <person name="Li R."/>
            <person name="Bekaert M."/>
        </authorList>
    </citation>
    <scope>NUCLEOTIDE SEQUENCE [LARGE SCALE GENOMIC DNA]</scope>
    <source>
        <strain evidence="8">wild</strain>
    </source>
</reference>
<dbReference type="Gene3D" id="3.10.250.10">
    <property type="entry name" value="SRCR-like domain"/>
    <property type="match status" value="1"/>
</dbReference>
<evidence type="ECO:0000256" key="2">
    <source>
        <dbReference type="PROSITE-ProRule" id="PRU00196"/>
    </source>
</evidence>
<comment type="caution">
    <text evidence="2">Lacks conserved residue(s) required for the propagation of feature annotation.</text>
</comment>
<feature type="region of interest" description="Disordered" evidence="3">
    <location>
        <begin position="403"/>
        <end position="440"/>
    </location>
</feature>
<proteinExistence type="predicted"/>